<reference evidence="1" key="1">
    <citation type="submission" date="2023-03" db="EMBL/GenBank/DDBJ databases">
        <title>Complete genome of Cladonia borealis.</title>
        <authorList>
            <person name="Park H."/>
        </authorList>
    </citation>
    <scope>NUCLEOTIDE SEQUENCE</scope>
    <source>
        <strain evidence="1">ANT050790</strain>
    </source>
</reference>
<gene>
    <name evidence="1" type="ORF">JMJ35_010462</name>
</gene>
<dbReference type="AlphaFoldDB" id="A0AA39QSD8"/>
<comment type="caution">
    <text evidence="1">The sequence shown here is derived from an EMBL/GenBank/DDBJ whole genome shotgun (WGS) entry which is preliminary data.</text>
</comment>
<evidence type="ECO:0000313" key="1">
    <source>
        <dbReference type="EMBL" id="KAK0507004.1"/>
    </source>
</evidence>
<name>A0AA39QSD8_9LECA</name>
<proteinExistence type="predicted"/>
<keyword evidence="2" id="KW-1185">Reference proteome</keyword>
<accession>A0AA39QSD8</accession>
<organism evidence="1 2">
    <name type="scientific">Cladonia borealis</name>
    <dbReference type="NCBI Taxonomy" id="184061"/>
    <lineage>
        <taxon>Eukaryota</taxon>
        <taxon>Fungi</taxon>
        <taxon>Dikarya</taxon>
        <taxon>Ascomycota</taxon>
        <taxon>Pezizomycotina</taxon>
        <taxon>Lecanoromycetes</taxon>
        <taxon>OSLEUM clade</taxon>
        <taxon>Lecanoromycetidae</taxon>
        <taxon>Lecanorales</taxon>
        <taxon>Lecanorineae</taxon>
        <taxon>Cladoniaceae</taxon>
        <taxon>Cladonia</taxon>
    </lineage>
</organism>
<protein>
    <submittedName>
        <fullName evidence="1">Uncharacterized protein</fullName>
    </submittedName>
</protein>
<evidence type="ECO:0000313" key="2">
    <source>
        <dbReference type="Proteomes" id="UP001166286"/>
    </source>
</evidence>
<sequence>MPLSTQFTLSLELAKMLPVREALSSSAESIISFARALRRSGSDFLVEEDLAAIFGRGRIESGIEKQFRDALKEVSFTPLHEGSQISLDATPGPTVGRALKDRYYMASVIQLSFLVWMNEETTLASALVECMRTRYHSGVEGATPDPDYDGILKTLHACSSQTSQFHWDDFIALVESKFPVSRHWFRESPNPLRFMSPNLLLGAMDYLYLVQSLPEDRLVMVESQISLVPTVIWAHFLLGLTVLVKDSPDGDIIFGGRDNPQIIIKWSLTSLRAPPSDNVLRGGESSMPRWAPAPTIYLLDGSLDIILKSEPNDNEGAKIEGQESHRLQGYGTTFLRRRFNSKMLIADDDPIYFEAANYALAFTIVLARSIRRVPFPHSHELERNCQVPEQCYLSTEQWQFWKSGKLLFAGIKLDERTINDYVQRLAGLDITNTVLPSGIRNFVEKSPHYTFDLRKAAFIEDTKLAASWILTFAQVINIEAYADLPLYFHPDGFPIKGLISWNGLGPLDIDSDIWFNYALRMMKNTVREEDPDTESDEVFLTSHRGWSLFYSTVDDRDPGKLNCETLRIERGVPTNRKTGERKYRIADAPCVEQGLRTPNLVDNGSSYLPRCVTKVYKRTEYYSSRASEFWLSIRFDVEEQLFSVQDAIAHQRLTPKNNIRYSVYASHSKFHDALGGIVKSTPCPHLDNDGKTLPLDLGTATAGGLTWAYGGGTAGESRICISLVKGDARARWLVVNGILPSSSMESQALNRKVLLRCDGCCEDCAVKAAGAMEGNWLVVL</sequence>
<dbReference type="Proteomes" id="UP001166286">
    <property type="component" value="Unassembled WGS sequence"/>
</dbReference>
<dbReference type="EMBL" id="JAFEKC020000025">
    <property type="protein sequence ID" value="KAK0507004.1"/>
    <property type="molecule type" value="Genomic_DNA"/>
</dbReference>